<dbReference type="SUPFAM" id="SSF143034">
    <property type="entry name" value="L35p-like"/>
    <property type="match status" value="1"/>
</dbReference>
<keyword evidence="3 5" id="KW-0687">Ribonucleoprotein</keyword>
<keyword evidence="2 5" id="KW-0689">Ribosomal protein</keyword>
<gene>
    <name evidence="5 7" type="primary">rpmI</name>
    <name evidence="7" type="ORF">FRY74_00640</name>
</gene>
<evidence type="ECO:0000256" key="4">
    <source>
        <dbReference type="ARBA" id="ARBA00071664"/>
    </source>
</evidence>
<evidence type="ECO:0000256" key="2">
    <source>
        <dbReference type="ARBA" id="ARBA00022980"/>
    </source>
</evidence>
<dbReference type="GO" id="GO:0022625">
    <property type="term" value="C:cytosolic large ribosomal subunit"/>
    <property type="evidence" value="ECO:0007669"/>
    <property type="project" value="TreeGrafter"/>
</dbReference>
<dbReference type="PANTHER" id="PTHR33343:SF1">
    <property type="entry name" value="LARGE RIBOSOMAL SUBUNIT PROTEIN BL35M"/>
    <property type="match status" value="1"/>
</dbReference>
<dbReference type="PANTHER" id="PTHR33343">
    <property type="entry name" value="54S RIBOSOMAL PROTEIN BL35M"/>
    <property type="match status" value="1"/>
</dbReference>
<dbReference type="Pfam" id="PF01632">
    <property type="entry name" value="Ribosomal_L35p"/>
    <property type="match status" value="1"/>
</dbReference>
<evidence type="ECO:0000313" key="8">
    <source>
        <dbReference type="Proteomes" id="UP000321721"/>
    </source>
</evidence>
<evidence type="ECO:0000256" key="5">
    <source>
        <dbReference type="HAMAP-Rule" id="MF_00514"/>
    </source>
</evidence>
<dbReference type="InterPro" id="IPR001706">
    <property type="entry name" value="Ribosomal_bL35"/>
</dbReference>
<dbReference type="HAMAP" id="MF_00514">
    <property type="entry name" value="Ribosomal_bL35"/>
    <property type="match status" value="1"/>
</dbReference>
<dbReference type="PRINTS" id="PR00064">
    <property type="entry name" value="RIBOSOMALL35"/>
</dbReference>
<dbReference type="GO" id="GO:0006412">
    <property type="term" value="P:translation"/>
    <property type="evidence" value="ECO:0007669"/>
    <property type="project" value="UniProtKB-UniRule"/>
</dbReference>
<dbReference type="InterPro" id="IPR021137">
    <property type="entry name" value="Ribosomal_bL35-like"/>
</dbReference>
<dbReference type="Proteomes" id="UP000321721">
    <property type="component" value="Unassembled WGS sequence"/>
</dbReference>
<accession>A0A5C6RX14</accession>
<protein>
    <recommendedName>
        <fullName evidence="4 5">Large ribosomal subunit protein bL35</fullName>
    </recommendedName>
</protein>
<dbReference type="NCBIfam" id="TIGR00001">
    <property type="entry name" value="rpmI_bact"/>
    <property type="match status" value="1"/>
</dbReference>
<evidence type="ECO:0000256" key="6">
    <source>
        <dbReference type="RuleBase" id="RU000568"/>
    </source>
</evidence>
<dbReference type="AlphaFoldDB" id="A0A5C6RX14"/>
<dbReference type="PROSITE" id="PS00936">
    <property type="entry name" value="RIBOSOMAL_L35"/>
    <property type="match status" value="1"/>
</dbReference>
<dbReference type="OrthoDB" id="47476at2"/>
<dbReference type="Gene3D" id="4.10.410.60">
    <property type="match status" value="1"/>
</dbReference>
<dbReference type="GO" id="GO:0003735">
    <property type="term" value="F:structural constituent of ribosome"/>
    <property type="evidence" value="ECO:0007669"/>
    <property type="project" value="InterPro"/>
</dbReference>
<comment type="similarity">
    <text evidence="1 5 6">Belongs to the bacterial ribosomal protein bL35 family.</text>
</comment>
<name>A0A5C6RX14_9FLAO</name>
<comment type="caution">
    <text evidence="7">The sequence shown here is derived from an EMBL/GenBank/DDBJ whole genome shotgun (WGS) entry which is preliminary data.</text>
</comment>
<evidence type="ECO:0000256" key="3">
    <source>
        <dbReference type="ARBA" id="ARBA00023274"/>
    </source>
</evidence>
<reference evidence="7 8" key="1">
    <citation type="submission" date="2019-08" db="EMBL/GenBank/DDBJ databases">
        <title>Genome of Vicingus serpentipes NCIMB 15042.</title>
        <authorList>
            <person name="Bowman J.P."/>
        </authorList>
    </citation>
    <scope>NUCLEOTIDE SEQUENCE [LARGE SCALE GENOMIC DNA]</scope>
    <source>
        <strain evidence="7 8">NCIMB 15042</strain>
    </source>
</reference>
<dbReference type="RefSeq" id="WP_147097612.1">
    <property type="nucleotide sequence ID" value="NZ_VOOS01000001.1"/>
</dbReference>
<dbReference type="InterPro" id="IPR018265">
    <property type="entry name" value="Ribosomal_bL35_CS"/>
</dbReference>
<evidence type="ECO:0000313" key="7">
    <source>
        <dbReference type="EMBL" id="TXB66723.1"/>
    </source>
</evidence>
<keyword evidence="8" id="KW-1185">Reference proteome</keyword>
<dbReference type="InterPro" id="IPR037229">
    <property type="entry name" value="Ribosomal_bL35_sf"/>
</dbReference>
<dbReference type="EMBL" id="VOOS01000001">
    <property type="protein sequence ID" value="TXB66723.1"/>
    <property type="molecule type" value="Genomic_DNA"/>
</dbReference>
<evidence type="ECO:0000256" key="1">
    <source>
        <dbReference type="ARBA" id="ARBA00006598"/>
    </source>
</evidence>
<sequence length="64" mass="7257">MPKMKTGSSAKKRFRLTGTGKIKRKHAFKSHILTKKTTKQKRNLTKMGLVDSTDEKSIKLQLGI</sequence>
<organism evidence="7 8">
    <name type="scientific">Vicingus serpentipes</name>
    <dbReference type="NCBI Taxonomy" id="1926625"/>
    <lineage>
        <taxon>Bacteria</taxon>
        <taxon>Pseudomonadati</taxon>
        <taxon>Bacteroidota</taxon>
        <taxon>Flavobacteriia</taxon>
        <taxon>Flavobacteriales</taxon>
        <taxon>Vicingaceae</taxon>
        <taxon>Vicingus</taxon>
    </lineage>
</organism>
<dbReference type="FunFam" id="4.10.410.60:FF:000001">
    <property type="entry name" value="50S ribosomal protein L35"/>
    <property type="match status" value="1"/>
</dbReference>
<proteinExistence type="inferred from homology"/>